<accession>A0A3P8KNP0</accession>
<reference evidence="1 2" key="1">
    <citation type="submission" date="2018-12" db="EMBL/GenBank/DDBJ databases">
        <authorList>
            <consortium name="Pathogen Informatics"/>
        </authorList>
    </citation>
    <scope>NUCLEOTIDE SEQUENCE [LARGE SCALE GENOMIC DNA]</scope>
    <source>
        <strain evidence="1 2">NCTC13098</strain>
    </source>
</reference>
<protein>
    <recommendedName>
        <fullName evidence="3">Phosphoenolpyruvate-protein phosphotransferase</fullName>
    </recommendedName>
</protein>
<gene>
    <name evidence="1" type="ORF">NCTC13098_04885</name>
</gene>
<sequence length="67" mass="7436">MRRKKNFIPVHVCGEIASNEKMLPFLIAAGVDEPKRYATQRSAGEIYCGENGERAMRIVAGISIIDL</sequence>
<evidence type="ECO:0000313" key="1">
    <source>
        <dbReference type="EMBL" id="VDR28501.1"/>
    </source>
</evidence>
<evidence type="ECO:0000313" key="2">
    <source>
        <dbReference type="Proteomes" id="UP000274346"/>
    </source>
</evidence>
<dbReference type="AlphaFoldDB" id="A0A3P8KNP0"/>
<dbReference type="EMBL" id="LR131271">
    <property type="protein sequence ID" value="VDR28501.1"/>
    <property type="molecule type" value="Genomic_DNA"/>
</dbReference>
<dbReference type="Proteomes" id="UP000274346">
    <property type="component" value="Chromosome"/>
</dbReference>
<organism evidence="1 2">
    <name type="scientific">Raoultella terrigena</name>
    <name type="common">Klebsiella terrigena</name>
    <dbReference type="NCBI Taxonomy" id="577"/>
    <lineage>
        <taxon>Bacteria</taxon>
        <taxon>Pseudomonadati</taxon>
        <taxon>Pseudomonadota</taxon>
        <taxon>Gammaproteobacteria</taxon>
        <taxon>Enterobacterales</taxon>
        <taxon>Enterobacteriaceae</taxon>
        <taxon>Klebsiella/Raoultella group</taxon>
        <taxon>Raoultella</taxon>
    </lineage>
</organism>
<dbReference type="KEGG" id="rtg:NCTC13098_04885"/>
<evidence type="ECO:0008006" key="3">
    <source>
        <dbReference type="Google" id="ProtNLM"/>
    </source>
</evidence>
<proteinExistence type="predicted"/>
<name>A0A3P8KNP0_RAOTE</name>